<reference evidence="3 4" key="1">
    <citation type="journal article" date="2013" name="Genome Announc.">
        <title>Draft genome sequence of the moderately halophilic gammaproteobacterium Halomonas anticariensis FP35.</title>
        <authorList>
            <person name="Tahrioui A."/>
            <person name="Quesada E."/>
            <person name="Llamas I."/>
        </authorList>
    </citation>
    <scope>NUCLEOTIDE SEQUENCE [LARGE SCALE GENOMIC DNA]</scope>
    <source>
        <strain evidence="4">DSM 16096 / CECT 5854 / LMG 22089 / FP35</strain>
    </source>
</reference>
<dbReference type="AlphaFoldDB" id="S2L2G7"/>
<dbReference type="InterPro" id="IPR010941">
    <property type="entry name" value="PhaC_N"/>
</dbReference>
<gene>
    <name evidence="3" type="ORF">L861_19655</name>
</gene>
<dbReference type="InterPro" id="IPR022211">
    <property type="entry name" value="PHBC_N"/>
</dbReference>
<sequence length="160" mass="18292">MFQDDGQNENVDRVIRASLAQLTNDISPAALMLTYVDWLSSLAASPGKQMSLIQKALKKQFRLSAWAAQSAFDSSAEPCIEPLPQDRRFRHESWRSFPYNVIYQGFLLHQQWWFNATTGLRGLSPHHEQALEFGARQWLDMWAPSNFPLTNPQGAAQDLR</sequence>
<comment type="caution">
    <text evidence="3">The sequence shown here is derived from an EMBL/GenBank/DDBJ whole genome shotgun (WGS) entry which is preliminary data.</text>
</comment>
<evidence type="ECO:0000313" key="4">
    <source>
        <dbReference type="Proteomes" id="UP000014463"/>
    </source>
</evidence>
<evidence type="ECO:0008006" key="5">
    <source>
        <dbReference type="Google" id="ProtNLM"/>
    </source>
</evidence>
<dbReference type="STRING" id="1121939.L861_19655"/>
<protein>
    <recommendedName>
        <fullName evidence="5">Poly-beta-hydroxybutyrate polymerase N-terminal domain-containing protein</fullName>
    </recommendedName>
</protein>
<dbReference type="EMBL" id="ASTJ01000029">
    <property type="protein sequence ID" value="EPC01869.1"/>
    <property type="molecule type" value="Genomic_DNA"/>
</dbReference>
<evidence type="ECO:0000259" key="2">
    <source>
        <dbReference type="Pfam" id="PF12551"/>
    </source>
</evidence>
<evidence type="ECO:0000259" key="1">
    <source>
        <dbReference type="Pfam" id="PF07167"/>
    </source>
</evidence>
<evidence type="ECO:0000313" key="3">
    <source>
        <dbReference type="EMBL" id="EPC01869.1"/>
    </source>
</evidence>
<name>S2L2G7_LITA3</name>
<dbReference type="PATRIC" id="fig|1121939.11.peg.2533"/>
<keyword evidence="4" id="KW-1185">Reference proteome</keyword>
<dbReference type="Pfam" id="PF07167">
    <property type="entry name" value="PhaC_N"/>
    <property type="match status" value="1"/>
</dbReference>
<feature type="domain" description="Poly-beta-hydroxybutyrate polymerase N-terminal" evidence="2">
    <location>
        <begin position="9"/>
        <end position="48"/>
    </location>
</feature>
<dbReference type="eggNOG" id="COG3243">
    <property type="taxonomic scope" value="Bacteria"/>
</dbReference>
<dbReference type="RefSeq" id="WP_016417040.1">
    <property type="nucleotide sequence ID" value="NZ_AUAB01000012.1"/>
</dbReference>
<dbReference type="Proteomes" id="UP000014463">
    <property type="component" value="Unassembled WGS sequence"/>
</dbReference>
<accession>S2L2G7</accession>
<organism evidence="3 4">
    <name type="scientific">Litchfieldella anticariensis (strain DSM 16096 / CECT 5854 / CIP 108499 / LMG 22089 / FP35)</name>
    <name type="common">Halomonas anticariensis</name>
    <dbReference type="NCBI Taxonomy" id="1121939"/>
    <lineage>
        <taxon>Bacteria</taxon>
        <taxon>Pseudomonadati</taxon>
        <taxon>Pseudomonadota</taxon>
        <taxon>Gammaproteobacteria</taxon>
        <taxon>Oceanospirillales</taxon>
        <taxon>Halomonadaceae</taxon>
        <taxon>Litchfieldella</taxon>
    </lineage>
</organism>
<dbReference type="GO" id="GO:0042619">
    <property type="term" value="P:poly-hydroxybutyrate biosynthetic process"/>
    <property type="evidence" value="ECO:0007669"/>
    <property type="project" value="InterPro"/>
</dbReference>
<dbReference type="Pfam" id="PF12551">
    <property type="entry name" value="PHBC_N"/>
    <property type="match status" value="1"/>
</dbReference>
<proteinExistence type="predicted"/>
<feature type="domain" description="Poly-beta-hydroxybutyrate polymerase N-terminal" evidence="1">
    <location>
        <begin position="85"/>
        <end position="154"/>
    </location>
</feature>